<dbReference type="AlphaFoldDB" id="A0A9W6UP22"/>
<feature type="region of interest" description="Disordered" evidence="1">
    <location>
        <begin position="61"/>
        <end position="83"/>
    </location>
</feature>
<feature type="domain" description="Coenzyme Q-binding protein COQ10 START" evidence="2">
    <location>
        <begin position="132"/>
        <end position="252"/>
    </location>
</feature>
<dbReference type="OrthoDB" id="3695445at2"/>
<dbReference type="RefSeq" id="WP_063737562.1">
    <property type="nucleotide sequence ID" value="NZ_BSRX01000019.1"/>
</dbReference>
<proteinExistence type="predicted"/>
<dbReference type="InterPro" id="IPR005031">
    <property type="entry name" value="COQ10_START"/>
</dbReference>
<dbReference type="InterPro" id="IPR047137">
    <property type="entry name" value="ORF3"/>
</dbReference>
<dbReference type="PANTHER" id="PTHR33824:SF7">
    <property type="entry name" value="POLYKETIDE CYCLASE_DEHYDRASE AND LIPID TRANSPORT SUPERFAMILY PROTEIN"/>
    <property type="match status" value="1"/>
</dbReference>
<evidence type="ECO:0000256" key="1">
    <source>
        <dbReference type="SAM" id="MobiDB-lite"/>
    </source>
</evidence>
<organism evidence="3 4">
    <name type="scientific">Kitasatospora phosalacinea</name>
    <dbReference type="NCBI Taxonomy" id="2065"/>
    <lineage>
        <taxon>Bacteria</taxon>
        <taxon>Bacillati</taxon>
        <taxon>Actinomycetota</taxon>
        <taxon>Actinomycetes</taxon>
        <taxon>Kitasatosporales</taxon>
        <taxon>Streptomycetaceae</taxon>
        <taxon>Kitasatospora</taxon>
    </lineage>
</organism>
<sequence>MARQSHSDDDKGGSGSVLEALPTDRLMEQARELVSAVGERAMTAAADKVGGVTERLVDYVANGGGSSSGDDDDDDGGGGGGGGSIGGTLAKKALGAGVSKVKDAVTGKLGGGGGGGGSKETKVTNIIEQVDVGVPLRVAYNQWTQFQDFPKYTKRVESVDQSSDEKLSWKAGIFLSHRTWESTIVEQVPDERIVWRSKGQKGSVDGAVTFHELAPNLTRILVVLEYHPQGLFERTGNLWRAQGRRARLELKHFRRHVMTRTILDPDDVEGWRGEIRDSKVVRSHEDAMQEEEQQDQDEQDQDEQDQDEQDQDEQDQDQEDQEDQDQEEPEDEGYDDEGYEDEDQGEDGDEEYDDDEEYEDEDEGGDEDEDGEYEDEDDAEDAEDTEDEPEQPARRSSRRASSRKR</sequence>
<accession>A0A9W6UP22</accession>
<dbReference type="CDD" id="cd07817">
    <property type="entry name" value="SRPBCC_8"/>
    <property type="match status" value="1"/>
</dbReference>
<evidence type="ECO:0000259" key="2">
    <source>
        <dbReference type="Pfam" id="PF03364"/>
    </source>
</evidence>
<feature type="compositionally biased region" description="Basic residues" evidence="1">
    <location>
        <begin position="395"/>
        <end position="405"/>
    </location>
</feature>
<feature type="region of interest" description="Disordered" evidence="1">
    <location>
        <begin position="1"/>
        <end position="24"/>
    </location>
</feature>
<gene>
    <name evidence="3" type="ORF">Kpho01_35100</name>
</gene>
<dbReference type="Pfam" id="PF03364">
    <property type="entry name" value="Polyketide_cyc"/>
    <property type="match status" value="1"/>
</dbReference>
<reference evidence="3" key="1">
    <citation type="submission" date="2023-02" db="EMBL/GenBank/DDBJ databases">
        <title>Kitasatospora phosalacinea NBRC 14362.</title>
        <authorList>
            <person name="Ichikawa N."/>
            <person name="Sato H."/>
            <person name="Tonouchi N."/>
        </authorList>
    </citation>
    <scope>NUCLEOTIDE SEQUENCE</scope>
    <source>
        <strain evidence="3">NBRC 14362</strain>
    </source>
</reference>
<feature type="compositionally biased region" description="Basic and acidic residues" evidence="1">
    <location>
        <begin position="1"/>
        <end position="12"/>
    </location>
</feature>
<dbReference type="Gene3D" id="3.30.530.20">
    <property type="match status" value="1"/>
</dbReference>
<dbReference type="InterPro" id="IPR023393">
    <property type="entry name" value="START-like_dom_sf"/>
</dbReference>
<feature type="compositionally biased region" description="Acidic residues" evidence="1">
    <location>
        <begin position="288"/>
        <end position="390"/>
    </location>
</feature>
<evidence type="ECO:0000313" key="3">
    <source>
        <dbReference type="EMBL" id="GLW55499.1"/>
    </source>
</evidence>
<protein>
    <recommendedName>
        <fullName evidence="2">Coenzyme Q-binding protein COQ10 START domain-containing protein</fullName>
    </recommendedName>
</protein>
<feature type="region of interest" description="Disordered" evidence="1">
    <location>
        <begin position="279"/>
        <end position="405"/>
    </location>
</feature>
<comment type="caution">
    <text evidence="3">The sequence shown here is derived from an EMBL/GenBank/DDBJ whole genome shotgun (WGS) entry which is preliminary data.</text>
</comment>
<dbReference type="PANTHER" id="PTHR33824">
    <property type="entry name" value="POLYKETIDE CYCLASE/DEHYDRASE AND LIPID TRANSPORT SUPERFAMILY PROTEIN"/>
    <property type="match status" value="1"/>
</dbReference>
<dbReference type="EMBL" id="BSRX01000019">
    <property type="protein sequence ID" value="GLW55499.1"/>
    <property type="molecule type" value="Genomic_DNA"/>
</dbReference>
<dbReference type="SUPFAM" id="SSF55961">
    <property type="entry name" value="Bet v1-like"/>
    <property type="match status" value="1"/>
</dbReference>
<evidence type="ECO:0000313" key="4">
    <source>
        <dbReference type="Proteomes" id="UP001165143"/>
    </source>
</evidence>
<dbReference type="Proteomes" id="UP001165143">
    <property type="component" value="Unassembled WGS sequence"/>
</dbReference>
<name>A0A9W6UP22_9ACTN</name>